<dbReference type="Proteomes" id="UP000499080">
    <property type="component" value="Unassembled WGS sequence"/>
</dbReference>
<feature type="region of interest" description="Disordered" evidence="1">
    <location>
        <begin position="1"/>
        <end position="58"/>
    </location>
</feature>
<evidence type="ECO:0000313" key="3">
    <source>
        <dbReference type="Proteomes" id="UP000499080"/>
    </source>
</evidence>
<name>A0A4Y2NV72_ARAVE</name>
<organism evidence="2 3">
    <name type="scientific">Araneus ventricosus</name>
    <name type="common">Orbweaver spider</name>
    <name type="synonym">Epeira ventricosa</name>
    <dbReference type="NCBI Taxonomy" id="182803"/>
    <lineage>
        <taxon>Eukaryota</taxon>
        <taxon>Metazoa</taxon>
        <taxon>Ecdysozoa</taxon>
        <taxon>Arthropoda</taxon>
        <taxon>Chelicerata</taxon>
        <taxon>Arachnida</taxon>
        <taxon>Araneae</taxon>
        <taxon>Araneomorphae</taxon>
        <taxon>Entelegynae</taxon>
        <taxon>Araneoidea</taxon>
        <taxon>Araneidae</taxon>
        <taxon>Araneus</taxon>
    </lineage>
</organism>
<dbReference type="AlphaFoldDB" id="A0A4Y2NV72"/>
<proteinExistence type="predicted"/>
<evidence type="ECO:0000313" key="2">
    <source>
        <dbReference type="EMBL" id="GBN42783.1"/>
    </source>
</evidence>
<dbReference type="EMBL" id="BGPR01009861">
    <property type="protein sequence ID" value="GBN42783.1"/>
    <property type="molecule type" value="Genomic_DNA"/>
</dbReference>
<comment type="caution">
    <text evidence="2">The sequence shown here is derived from an EMBL/GenBank/DDBJ whole genome shotgun (WGS) entry which is preliminary data.</text>
</comment>
<sequence>MAGSMHSSKARDADRSPFSRLAAPESIPAATRSAIRRRGASRCGEEDPDSITGREKCRRDGAFTKTLSTTPEWRWERSRSAV</sequence>
<gene>
    <name evidence="2" type="ORF">AVEN_10427_1</name>
</gene>
<reference evidence="2 3" key="1">
    <citation type="journal article" date="2019" name="Sci. Rep.">
        <title>Orb-weaving spider Araneus ventricosus genome elucidates the spidroin gene catalogue.</title>
        <authorList>
            <person name="Kono N."/>
            <person name="Nakamura H."/>
            <person name="Ohtoshi R."/>
            <person name="Moran D.A.P."/>
            <person name="Shinohara A."/>
            <person name="Yoshida Y."/>
            <person name="Fujiwara M."/>
            <person name="Mori M."/>
            <person name="Tomita M."/>
            <person name="Arakawa K."/>
        </authorList>
    </citation>
    <scope>NUCLEOTIDE SEQUENCE [LARGE SCALE GENOMIC DNA]</scope>
</reference>
<evidence type="ECO:0000256" key="1">
    <source>
        <dbReference type="SAM" id="MobiDB-lite"/>
    </source>
</evidence>
<protein>
    <submittedName>
        <fullName evidence="2">Uncharacterized protein</fullName>
    </submittedName>
</protein>
<accession>A0A4Y2NV72</accession>
<keyword evidence="3" id="KW-1185">Reference proteome</keyword>